<gene>
    <name evidence="6" type="ORF">PCON_14057</name>
</gene>
<feature type="binding site" evidence="5">
    <location>
        <position position="264"/>
    </location>
    <ligand>
        <name>Fe cation</name>
        <dbReference type="ChEBI" id="CHEBI:24875"/>
        <note>catalytic</note>
    </ligand>
</feature>
<dbReference type="GO" id="GO:0046872">
    <property type="term" value="F:metal ion binding"/>
    <property type="evidence" value="ECO:0007669"/>
    <property type="project" value="UniProtKB-KW"/>
</dbReference>
<dbReference type="Proteomes" id="UP000018144">
    <property type="component" value="Unassembled WGS sequence"/>
</dbReference>
<feature type="binding site" evidence="5">
    <location>
        <position position="215"/>
    </location>
    <ligand>
        <name>Fe cation</name>
        <dbReference type="ChEBI" id="CHEBI:24875"/>
        <note>catalytic</note>
    </ligand>
</feature>
<dbReference type="Pfam" id="PF03055">
    <property type="entry name" value="RPE65"/>
    <property type="match status" value="1"/>
</dbReference>
<keyword evidence="4 5" id="KW-0408">Iron</keyword>
<dbReference type="PANTHER" id="PTHR10543:SF24">
    <property type="entry name" value="CAROTENOID ISOMEROOXYGENASE"/>
    <property type="match status" value="1"/>
</dbReference>
<feature type="binding site" evidence="5">
    <location>
        <position position="518"/>
    </location>
    <ligand>
        <name>Fe cation</name>
        <dbReference type="ChEBI" id="CHEBI:24875"/>
        <note>catalytic</note>
    </ligand>
</feature>
<keyword evidence="3" id="KW-0560">Oxidoreductase</keyword>
<dbReference type="PANTHER" id="PTHR10543">
    <property type="entry name" value="BETA-CAROTENE DIOXYGENASE"/>
    <property type="match status" value="1"/>
</dbReference>
<evidence type="ECO:0000256" key="3">
    <source>
        <dbReference type="ARBA" id="ARBA00023002"/>
    </source>
</evidence>
<evidence type="ECO:0000256" key="5">
    <source>
        <dbReference type="PIRSR" id="PIRSR604294-1"/>
    </source>
</evidence>
<dbReference type="eggNOG" id="KOG1285">
    <property type="taxonomic scope" value="Eukaryota"/>
</dbReference>
<dbReference type="EMBL" id="HF935997">
    <property type="protein sequence ID" value="CCX33028.1"/>
    <property type="molecule type" value="Genomic_DNA"/>
</dbReference>
<proteinExistence type="inferred from homology"/>
<dbReference type="InterPro" id="IPR004294">
    <property type="entry name" value="Carotenoid_Oase"/>
</dbReference>
<organism evidence="6 7">
    <name type="scientific">Pyronema omphalodes (strain CBS 100304)</name>
    <name type="common">Pyronema confluens</name>
    <dbReference type="NCBI Taxonomy" id="1076935"/>
    <lineage>
        <taxon>Eukaryota</taxon>
        <taxon>Fungi</taxon>
        <taxon>Dikarya</taxon>
        <taxon>Ascomycota</taxon>
        <taxon>Pezizomycotina</taxon>
        <taxon>Pezizomycetes</taxon>
        <taxon>Pezizales</taxon>
        <taxon>Pyronemataceae</taxon>
        <taxon>Pyronema</taxon>
    </lineage>
</organism>
<dbReference type="GO" id="GO:0016121">
    <property type="term" value="P:carotene catabolic process"/>
    <property type="evidence" value="ECO:0007669"/>
    <property type="project" value="TreeGrafter"/>
</dbReference>
<dbReference type="AlphaFoldDB" id="U4LM62"/>
<protein>
    <submittedName>
        <fullName evidence="6">Similar to Retinoid isomerohydrolase acc. no. Q91ZQ5</fullName>
    </submittedName>
</protein>
<keyword evidence="2 5" id="KW-0479">Metal-binding</keyword>
<feature type="binding site" evidence="5">
    <location>
        <position position="332"/>
    </location>
    <ligand>
        <name>Fe cation</name>
        <dbReference type="ChEBI" id="CHEBI:24875"/>
        <note>catalytic</note>
    </ligand>
</feature>
<dbReference type="GO" id="GO:0016787">
    <property type="term" value="F:hydrolase activity"/>
    <property type="evidence" value="ECO:0007669"/>
    <property type="project" value="UniProtKB-KW"/>
</dbReference>
<evidence type="ECO:0000256" key="4">
    <source>
        <dbReference type="ARBA" id="ARBA00023004"/>
    </source>
</evidence>
<reference evidence="6 7" key="1">
    <citation type="journal article" date="2013" name="PLoS Genet.">
        <title>The genome and development-dependent transcriptomes of Pyronema confluens: a window into fungal evolution.</title>
        <authorList>
            <person name="Traeger S."/>
            <person name="Altegoer F."/>
            <person name="Freitag M."/>
            <person name="Gabaldon T."/>
            <person name="Kempken F."/>
            <person name="Kumar A."/>
            <person name="Marcet-Houben M."/>
            <person name="Poggeler S."/>
            <person name="Stajich J.E."/>
            <person name="Nowrousian M."/>
        </authorList>
    </citation>
    <scope>NUCLEOTIDE SEQUENCE [LARGE SCALE GENOMIC DNA]</scope>
    <source>
        <strain evidence="7">CBS 100304</strain>
        <tissue evidence="6">Vegetative mycelium</tissue>
    </source>
</reference>
<dbReference type="GO" id="GO:0010436">
    <property type="term" value="F:carotenoid dioxygenase activity"/>
    <property type="evidence" value="ECO:0007669"/>
    <property type="project" value="TreeGrafter"/>
</dbReference>
<comment type="similarity">
    <text evidence="1">Belongs to the carotenoid oxygenase family.</text>
</comment>
<accession>U4LM62</accession>
<dbReference type="OrthoDB" id="407010at2759"/>
<evidence type="ECO:0000256" key="2">
    <source>
        <dbReference type="ARBA" id="ARBA00022723"/>
    </source>
</evidence>
<sequence>MAQATTITPEPENEKEKIHWPYKAGFETFHSETTPVELKIQGKIPDYCSGVLYRTGPSGLKIPLPNGSTTHFTHWFDSLAQTHRFNLSPSRVTYNSLHTSSTLLHRIQSTGIISIDFSFAESSDPCRNLFRKFSSLFFPSPIGPSDPASANIGVTVHHNPPGFPPTAKDGSTRSLYTATDAYIYQGLDPETLEPISVARQTALHPELKGPLSSAHSQTDQTTGEVFNYNLTLGWRAVYKVFCTNNKGETRILAEIKDAPAAYVHSFWLTENFVVLCCFSAHYQAGGAGVLWWNNIIDALQDVQADKKAVWYVIPRTGGSYKRYQGEAFFAFHTANAWEENGGIVAEVAGFRGIGVLKKFYVNVLLDEKEAEKWVHKDRPRFGRWFLEGVETQGEGRVERVWEQPEDISFEMPTFNPRFGGRKSRYTYGLLSSHAVVADGIIKFDTMEGKHLKWEVQGHSPSEAVFVVNPDGKEEDDGVLLSVVLDGHKGTSYLLVLDARTMKEVARAEMNTVVPFGFHGSFVDQKSVEGEIYPVNTMDM</sequence>
<dbReference type="STRING" id="1076935.U4LM62"/>
<keyword evidence="7" id="KW-1185">Reference proteome</keyword>
<evidence type="ECO:0000313" key="6">
    <source>
        <dbReference type="EMBL" id="CCX33028.1"/>
    </source>
</evidence>
<keyword evidence="6" id="KW-0378">Hydrolase</keyword>
<evidence type="ECO:0000313" key="7">
    <source>
        <dbReference type="Proteomes" id="UP000018144"/>
    </source>
</evidence>
<evidence type="ECO:0000256" key="1">
    <source>
        <dbReference type="ARBA" id="ARBA00006787"/>
    </source>
</evidence>
<name>U4LM62_PYROM</name>
<comment type="cofactor">
    <cofactor evidence="5">
        <name>Fe(2+)</name>
        <dbReference type="ChEBI" id="CHEBI:29033"/>
    </cofactor>
    <text evidence="5">Binds 1 Fe(2+) ion per subunit.</text>
</comment>
<dbReference type="OMA" id="GLTDHYF"/>